<dbReference type="EMBL" id="JAXCGZ010014570">
    <property type="protein sequence ID" value="KAK7071432.1"/>
    <property type="molecule type" value="Genomic_DNA"/>
</dbReference>
<evidence type="ECO:0000313" key="2">
    <source>
        <dbReference type="EMBL" id="KAK7071432.1"/>
    </source>
</evidence>
<keyword evidence="3" id="KW-1185">Reference proteome</keyword>
<dbReference type="InterPro" id="IPR011256">
    <property type="entry name" value="Reg_factor_effector_dom_sf"/>
</dbReference>
<comment type="caution">
    <text evidence="2">The sequence shown here is derived from an EMBL/GenBank/DDBJ whole genome shotgun (WGS) entry which is preliminary data.</text>
</comment>
<sequence length="220" mass="25704">THELFIPLLTKMREICKFWLFFAISAIQLITAFGAYQEGGIVMETPSYIVNKTEEKYEIRTYPESTWICKEHIHPNCTLRAQIDVYMALYEYFKGKNTEGLVLSATTPFTMKTTLNYDEKGNSRYLMCKYLPKANQEIPPKPLEEGLFVEYLQEITVAARRFKAYLLKETDWEPEYRILVNDLNAAGEGQMDIENYYGVTYDPPFQVDGRHSEIWIVQSE</sequence>
<name>A0AAN8WUT8_HALRR</name>
<dbReference type="PANTHER" id="PTHR11220">
    <property type="entry name" value="HEME-BINDING PROTEIN-RELATED"/>
    <property type="match status" value="1"/>
</dbReference>
<dbReference type="AlphaFoldDB" id="A0AAN8WUT8"/>
<proteinExistence type="inferred from homology"/>
<comment type="similarity">
    <text evidence="1">Belongs to the HEBP family.</text>
</comment>
<organism evidence="2 3">
    <name type="scientific">Halocaridina rubra</name>
    <name type="common">Hawaiian red shrimp</name>
    <dbReference type="NCBI Taxonomy" id="373956"/>
    <lineage>
        <taxon>Eukaryota</taxon>
        <taxon>Metazoa</taxon>
        <taxon>Ecdysozoa</taxon>
        <taxon>Arthropoda</taxon>
        <taxon>Crustacea</taxon>
        <taxon>Multicrustacea</taxon>
        <taxon>Malacostraca</taxon>
        <taxon>Eumalacostraca</taxon>
        <taxon>Eucarida</taxon>
        <taxon>Decapoda</taxon>
        <taxon>Pleocyemata</taxon>
        <taxon>Caridea</taxon>
        <taxon>Atyoidea</taxon>
        <taxon>Atyidae</taxon>
        <taxon>Halocaridina</taxon>
    </lineage>
</organism>
<gene>
    <name evidence="2" type="ORF">SK128_028046</name>
</gene>
<reference evidence="2 3" key="1">
    <citation type="submission" date="2023-11" db="EMBL/GenBank/DDBJ databases">
        <title>Halocaridina rubra genome assembly.</title>
        <authorList>
            <person name="Smith C."/>
        </authorList>
    </citation>
    <scope>NUCLEOTIDE SEQUENCE [LARGE SCALE GENOMIC DNA]</scope>
    <source>
        <strain evidence="2">EP-1</strain>
        <tissue evidence="2">Whole</tissue>
    </source>
</reference>
<dbReference type="PANTHER" id="PTHR11220:SF73">
    <property type="entry name" value="HEME-BINDING PROTEIN 2"/>
    <property type="match status" value="1"/>
</dbReference>
<evidence type="ECO:0000313" key="3">
    <source>
        <dbReference type="Proteomes" id="UP001381693"/>
    </source>
</evidence>
<accession>A0AAN8WUT8</accession>
<dbReference type="InterPro" id="IPR006917">
    <property type="entry name" value="SOUL_heme-bd"/>
</dbReference>
<protein>
    <recommendedName>
        <fullName evidence="4">Heme-binding protein 2</fullName>
    </recommendedName>
</protein>
<dbReference type="SUPFAM" id="SSF55136">
    <property type="entry name" value="Probable bacterial effector-binding domain"/>
    <property type="match status" value="1"/>
</dbReference>
<evidence type="ECO:0000256" key="1">
    <source>
        <dbReference type="ARBA" id="ARBA00009817"/>
    </source>
</evidence>
<dbReference type="Gene3D" id="3.20.80.10">
    <property type="entry name" value="Regulatory factor, effector binding domain"/>
    <property type="match status" value="1"/>
</dbReference>
<dbReference type="Pfam" id="PF04832">
    <property type="entry name" value="SOUL"/>
    <property type="match status" value="1"/>
</dbReference>
<evidence type="ECO:0008006" key="4">
    <source>
        <dbReference type="Google" id="ProtNLM"/>
    </source>
</evidence>
<dbReference type="Proteomes" id="UP001381693">
    <property type="component" value="Unassembled WGS sequence"/>
</dbReference>
<feature type="non-terminal residue" evidence="2">
    <location>
        <position position="1"/>
    </location>
</feature>